<reference evidence="1 2" key="1">
    <citation type="submission" date="2020-01" db="EMBL/GenBank/DDBJ databases">
        <title>Genome sequence of Arachis hypogaea, cultivar Shitouqi.</title>
        <authorList>
            <person name="Zhuang W."/>
            <person name="Chen H."/>
            <person name="Varshney R."/>
            <person name="Wang D."/>
            <person name="Ming R."/>
        </authorList>
    </citation>
    <scope>NUCLEOTIDE SEQUENCE [LARGE SCALE GENOMIC DNA]</scope>
    <source>
        <tissue evidence="1">Young leaf</tissue>
    </source>
</reference>
<evidence type="ECO:0000313" key="1">
    <source>
        <dbReference type="EMBL" id="QHN78482.1"/>
    </source>
</evidence>
<gene>
    <name evidence="1" type="ORF">DS421_19g661760</name>
</gene>
<organism evidence="1 2">
    <name type="scientific">Arachis hypogaea</name>
    <name type="common">Peanut</name>
    <dbReference type="NCBI Taxonomy" id="3818"/>
    <lineage>
        <taxon>Eukaryota</taxon>
        <taxon>Viridiplantae</taxon>
        <taxon>Streptophyta</taxon>
        <taxon>Embryophyta</taxon>
        <taxon>Tracheophyta</taxon>
        <taxon>Spermatophyta</taxon>
        <taxon>Magnoliopsida</taxon>
        <taxon>eudicotyledons</taxon>
        <taxon>Gunneridae</taxon>
        <taxon>Pentapetalae</taxon>
        <taxon>rosids</taxon>
        <taxon>fabids</taxon>
        <taxon>Fabales</taxon>
        <taxon>Fabaceae</taxon>
        <taxon>Papilionoideae</taxon>
        <taxon>50 kb inversion clade</taxon>
        <taxon>dalbergioids sensu lato</taxon>
        <taxon>Dalbergieae</taxon>
        <taxon>Pterocarpus clade</taxon>
        <taxon>Arachis</taxon>
    </lineage>
</organism>
<dbReference type="AlphaFoldDB" id="A0A6B9VDY1"/>
<protein>
    <submittedName>
        <fullName evidence="1">Uncharacterized protein</fullName>
    </submittedName>
</protein>
<name>A0A6B9VDY1_ARAHY</name>
<dbReference type="Proteomes" id="UP000464620">
    <property type="component" value="Chromosome B09"/>
</dbReference>
<evidence type="ECO:0000313" key="2">
    <source>
        <dbReference type="Proteomes" id="UP000464620"/>
    </source>
</evidence>
<proteinExistence type="predicted"/>
<dbReference type="EMBL" id="CP031001">
    <property type="protein sequence ID" value="QHN78482.1"/>
    <property type="molecule type" value="Genomic_DNA"/>
</dbReference>
<sequence length="104" mass="11608">MALHDGAVGVVEHCRSRGVDQNLAEFRYTRRKAMGDMGKPSTQALRWRSRRSSSVMRSMSFSANSTRLQSGFMILEAFEGIPSQLLADNPFLPMSISLPLSLLF</sequence>
<accession>A0A6B9VDY1</accession>